<dbReference type="GO" id="GO:0032982">
    <property type="term" value="C:myosin filament"/>
    <property type="evidence" value="ECO:0007669"/>
    <property type="project" value="TreeGrafter"/>
</dbReference>
<keyword evidence="1" id="KW-0175">Coiled coil</keyword>
<feature type="compositionally biased region" description="Low complexity" evidence="2">
    <location>
        <begin position="1602"/>
        <end position="1620"/>
    </location>
</feature>
<dbReference type="RefSeq" id="WP_078922683.1">
    <property type="nucleotide sequence ID" value="NZ_FUYB01000009.1"/>
</dbReference>
<feature type="region of interest" description="Disordered" evidence="2">
    <location>
        <begin position="1602"/>
        <end position="1624"/>
    </location>
</feature>
<dbReference type="OrthoDB" id="6174294at2"/>
<feature type="coiled-coil region" evidence="1">
    <location>
        <begin position="903"/>
        <end position="940"/>
    </location>
</feature>
<dbReference type="GO" id="GO:0051015">
    <property type="term" value="F:actin filament binding"/>
    <property type="evidence" value="ECO:0007669"/>
    <property type="project" value="TreeGrafter"/>
</dbReference>
<name>A0A1T4WWX6_9GAMM</name>
<feature type="compositionally biased region" description="Basic and acidic residues" evidence="2">
    <location>
        <begin position="640"/>
        <end position="660"/>
    </location>
</feature>
<feature type="coiled-coil region" evidence="1">
    <location>
        <begin position="787"/>
        <end position="814"/>
    </location>
</feature>
<gene>
    <name evidence="4" type="ORF">SAMN02745130_02196</name>
</gene>
<evidence type="ECO:0000313" key="5">
    <source>
        <dbReference type="Proteomes" id="UP000190460"/>
    </source>
</evidence>
<sequence length="1760" mass="186484">MSGNSLIIEIGARLDSAFTSAFTSAQTKITALGQELAELKRKQKLVENFEMRTQQVDTARQKLEEARAKVDQLRQAFANDPTSGAASRLAAAERSAERLTQAFQRTEERLADTRTQMEAVGLSTSNTTEQLEDLARQAERTEHAIEAQNRRMELGSAIAQRAGSLYEGLKTGMAAAAAVVVGAGGAIAGATSELMSMHKELESAERQLGMSSQTLQVWGEGAARVGIDAEKMRDIFKDVSDKLGDLATTGGGEAVDIVERLGLNVNELINMQPDQALLRIGKAMTEVSNVSQHDKIFLLESIADDASALLPLLEDNGKLLRELEVVAQKRGIIITPEEERILGEANAKLVDMKSAISGLSQEAGLMGAEMFSAFGPLVTSGIDNVTAWLREARGDMRLLVDVWSDSTGGILAESTRLTGVGTVLGGIVNEGRVLFTYLPVGANAAFTAAQAYGEMFGHGAAALFYLVKSAAASAFAAVLDIAGGVFGGIASMAGKAVGFVLDRFANMVSGLSSLGGFFSKIPGLESFGAAIGSAEGNIKAMANTARASGDVVGQSFAAQSASFRATAAESAATAQAHMAAASGAKMAAAAAIDNAKAYIDRKETQRAVNKEIESEVEKTSALKSVLDQAKDSNQKYTSTAKEKEGADKKAKGAADEHAKAAKDLASEINKNKEELQKAREEVALLTIHHQQGQEAMLQKKFAVTGLTASEVAERVALEQTKETLTDLIQKREQATKAIQTAKDELRLATVERDHGKEAMLREKYELEGLTKAQAAERVSLEHSKSKIEDEVKAREKATETLKTARNELRLATIERDQGKAAMLREKYELEGLTKAQAAERASLEQSKSKIDDEVKAREKATETLKTARDELRLATVERDLGKAAMLREKYELEGLNKVQAAERVSLEQSKTKIENEIKAREEATKSIKKLSEELAYEQTKLTQGAAAAELYKLQTEGYTKALALTALEHQKNTELVQRQGALNKNLGTHLTDSIMSAVESGKFSFKSLADSIKAEFANMILRPVIQAVMSPVGNMLGNIMGSVGNSITSSLGLGNILGGGKAGGGLLSGLGGLSSTLSSGLSGIMGSIGSFVSAIPGWGWALAGVAGLAKLFGGPSDPKLRFTQGSTDGQAMLAQGGHAGNAHNYKTAFGTVGATAASDKIGREKDFVPKFHAMMQQMQTLDQMIADTLPQHVGKFTAALKGMETSGFSTADMLKQRYQTVFTALPEELQKAMASGRDMTKLTAEEIIAEFAKLSEVAKSGLAASLQSLGLNLGKTQDSALAAAMGLTNLMGGIDKVKAANDFFYTEFFSEEERKAAALKQSSSAVRDFNKELGLSGTAAINTHAEFKKYVLGLDLTTEAGRKAYASAMAVAGSLDAVADAGKAAAAQHAEVVDLTRKLGIDFGGMGPKAQAASSALVSLMGGMDKLTQSANFYYDQFYSDKEKEQLALSQAAVDVRKFNQSLNLSGSASIDTVSEFRKYVDSLDLQTEEGRKAYAAAMNVARSMDAVADSGKTVNKLMGELPKDMIKMFQGVKKPLDDAGTAVDKNSKLAAAAMEGLSTKSKLVSDNVTIANTQLGTMKTAVVALADVLVKKAGEISAAAAKTTTTTTTSTTSTSTTSADGSHAIGLRNVPFDGYRAILHKDEAVIPARDAAILRMGMPVMMDAQTNILSLSAANDEQPVSLPAGVTALPQRVSSALSRANSQTQVDVTVPNSAPINITINAAVGQDAAQIAAEVERVLKRVQQQHARQLRAQHLDGVA</sequence>
<evidence type="ECO:0000313" key="4">
    <source>
        <dbReference type="EMBL" id="SKA81378.1"/>
    </source>
</evidence>
<dbReference type="Proteomes" id="UP000190460">
    <property type="component" value="Unassembled WGS sequence"/>
</dbReference>
<keyword evidence="5" id="KW-1185">Reference proteome</keyword>
<dbReference type="GO" id="GO:0031032">
    <property type="term" value="P:actomyosin structure organization"/>
    <property type="evidence" value="ECO:0007669"/>
    <property type="project" value="TreeGrafter"/>
</dbReference>
<dbReference type="EMBL" id="FUYB01000009">
    <property type="protein sequence ID" value="SKA81378.1"/>
    <property type="molecule type" value="Genomic_DNA"/>
</dbReference>
<dbReference type="STRING" id="92487.SAMN02745130_02196"/>
<evidence type="ECO:0000256" key="1">
    <source>
        <dbReference type="SAM" id="Coils"/>
    </source>
</evidence>
<dbReference type="InterPro" id="IPR006431">
    <property type="entry name" value="Phage_tape_meas_C"/>
</dbReference>
<evidence type="ECO:0000256" key="2">
    <source>
        <dbReference type="SAM" id="MobiDB-lite"/>
    </source>
</evidence>
<protein>
    <recommendedName>
        <fullName evidence="3">Bacteriophage tail tape measure C-terminal domain-containing protein</fullName>
    </recommendedName>
</protein>
<dbReference type="PANTHER" id="PTHR45615:SF36">
    <property type="entry name" value="MYOSIN HEAVY CHAIN-LIKE, ISOFORM B-RELATED"/>
    <property type="match status" value="1"/>
</dbReference>
<proteinExistence type="predicted"/>
<feature type="coiled-coil region" evidence="1">
    <location>
        <begin position="717"/>
        <end position="751"/>
    </location>
</feature>
<dbReference type="GO" id="GO:0005737">
    <property type="term" value="C:cytoplasm"/>
    <property type="evidence" value="ECO:0007669"/>
    <property type="project" value="TreeGrafter"/>
</dbReference>
<evidence type="ECO:0000259" key="3">
    <source>
        <dbReference type="Pfam" id="PF09718"/>
    </source>
</evidence>
<dbReference type="GO" id="GO:0016460">
    <property type="term" value="C:myosin II complex"/>
    <property type="evidence" value="ECO:0007669"/>
    <property type="project" value="TreeGrafter"/>
</dbReference>
<reference evidence="4 5" key="1">
    <citation type="submission" date="2017-02" db="EMBL/GenBank/DDBJ databases">
        <authorList>
            <person name="Peterson S.W."/>
        </authorList>
    </citation>
    <scope>NUCLEOTIDE SEQUENCE [LARGE SCALE GENOMIC DNA]</scope>
    <source>
        <strain evidence="4 5">ATCC 49788</strain>
    </source>
</reference>
<dbReference type="PANTHER" id="PTHR45615">
    <property type="entry name" value="MYOSIN HEAVY CHAIN, NON-MUSCLE"/>
    <property type="match status" value="1"/>
</dbReference>
<dbReference type="Pfam" id="PF09718">
    <property type="entry name" value="Tape_meas_lam_C"/>
    <property type="match status" value="1"/>
</dbReference>
<feature type="coiled-coil region" evidence="1">
    <location>
        <begin position="850"/>
        <end position="877"/>
    </location>
</feature>
<feature type="coiled-coil region" evidence="1">
    <location>
        <begin position="22"/>
        <end position="151"/>
    </location>
</feature>
<accession>A0A1T4WWX6</accession>
<feature type="domain" description="Bacteriophage tail tape measure C-terminal" evidence="3">
    <location>
        <begin position="989"/>
        <end position="1026"/>
    </location>
</feature>
<organism evidence="4 5">
    <name type="scientific">Thiothrix eikelboomii</name>
    <dbReference type="NCBI Taxonomy" id="92487"/>
    <lineage>
        <taxon>Bacteria</taxon>
        <taxon>Pseudomonadati</taxon>
        <taxon>Pseudomonadota</taxon>
        <taxon>Gammaproteobacteria</taxon>
        <taxon>Thiotrichales</taxon>
        <taxon>Thiotrichaceae</taxon>
        <taxon>Thiothrix</taxon>
    </lineage>
</organism>
<feature type="region of interest" description="Disordered" evidence="2">
    <location>
        <begin position="630"/>
        <end position="660"/>
    </location>
</feature>